<dbReference type="InterPro" id="IPR050228">
    <property type="entry name" value="Carboxylesterase_BioH"/>
</dbReference>
<keyword evidence="3" id="KW-1185">Reference proteome</keyword>
<dbReference type="OrthoDB" id="27092at2"/>
<dbReference type="Gene3D" id="3.40.50.1820">
    <property type="entry name" value="alpha/beta hydrolase"/>
    <property type="match status" value="1"/>
</dbReference>
<proteinExistence type="predicted"/>
<dbReference type="PRINTS" id="PR00111">
    <property type="entry name" value="ABHYDROLASE"/>
</dbReference>
<dbReference type="PANTHER" id="PTHR43194">
    <property type="entry name" value="HYDROLASE ALPHA/BETA FOLD FAMILY"/>
    <property type="match status" value="1"/>
</dbReference>
<evidence type="ECO:0000313" key="2">
    <source>
        <dbReference type="EMBL" id="SES35004.1"/>
    </source>
</evidence>
<dbReference type="PANTHER" id="PTHR43194:SF2">
    <property type="entry name" value="PEROXISOMAL MEMBRANE PROTEIN LPX1"/>
    <property type="match status" value="1"/>
</dbReference>
<accession>A0A1H9WMD4</accession>
<dbReference type="Proteomes" id="UP000199019">
    <property type="component" value="Unassembled WGS sequence"/>
</dbReference>
<dbReference type="InterPro" id="IPR000073">
    <property type="entry name" value="AB_hydrolase_1"/>
</dbReference>
<protein>
    <submittedName>
        <fullName evidence="2">Pimeloyl-ACP methyl ester carboxylesterase</fullName>
    </submittedName>
</protein>
<sequence length="260" mass="27457">MVPDPGTSFDPRPAVVLLHAGIADSRMWEVQRRALEGRCAVLAPDLRGFGGRPHEPGPFSHADDVLALLDTHGIERAALVGASFGGRVALETASVAPGRVSALVLLCAAAPGVPPTPDAEAFDEEEERLLGAGDLDGAVELNLRTWLGPSADESARALVREMQARAFELDSAAEALSPAVELRRPELDLAALTLPALVVSGDHDLLFFRETARHLAERLPAAELVGLDWAGHLPSLERPDETAALVTAYLDRVLGLGEGS</sequence>
<feature type="domain" description="AB hydrolase-1" evidence="1">
    <location>
        <begin position="13"/>
        <end position="239"/>
    </location>
</feature>
<dbReference type="RefSeq" id="WP_091759724.1">
    <property type="nucleotide sequence ID" value="NZ_FOHB01000005.1"/>
</dbReference>
<dbReference type="InterPro" id="IPR029058">
    <property type="entry name" value="AB_hydrolase_fold"/>
</dbReference>
<dbReference type="InterPro" id="IPR000639">
    <property type="entry name" value="Epox_hydrolase-like"/>
</dbReference>
<dbReference type="AlphaFoldDB" id="A0A1H9WMD4"/>
<dbReference type="PRINTS" id="PR00412">
    <property type="entry name" value="EPOXHYDRLASE"/>
</dbReference>
<dbReference type="EMBL" id="FOHB01000005">
    <property type="protein sequence ID" value="SES35004.1"/>
    <property type="molecule type" value="Genomic_DNA"/>
</dbReference>
<gene>
    <name evidence="2" type="ORF">SAMN05216199_3029</name>
</gene>
<dbReference type="STRING" id="587636.SAMN05216199_3029"/>
<name>A0A1H9WMD4_9MICO</name>
<dbReference type="Pfam" id="PF00561">
    <property type="entry name" value="Abhydrolase_1"/>
    <property type="match status" value="1"/>
</dbReference>
<organism evidence="2 3">
    <name type="scientific">Pedococcus cremeus</name>
    <dbReference type="NCBI Taxonomy" id="587636"/>
    <lineage>
        <taxon>Bacteria</taxon>
        <taxon>Bacillati</taxon>
        <taxon>Actinomycetota</taxon>
        <taxon>Actinomycetes</taxon>
        <taxon>Micrococcales</taxon>
        <taxon>Intrasporangiaceae</taxon>
        <taxon>Pedococcus</taxon>
    </lineage>
</organism>
<dbReference type="GO" id="GO:0003824">
    <property type="term" value="F:catalytic activity"/>
    <property type="evidence" value="ECO:0007669"/>
    <property type="project" value="InterPro"/>
</dbReference>
<evidence type="ECO:0000259" key="1">
    <source>
        <dbReference type="Pfam" id="PF00561"/>
    </source>
</evidence>
<reference evidence="3" key="1">
    <citation type="submission" date="2016-10" db="EMBL/GenBank/DDBJ databases">
        <authorList>
            <person name="Varghese N."/>
            <person name="Submissions S."/>
        </authorList>
    </citation>
    <scope>NUCLEOTIDE SEQUENCE [LARGE SCALE GENOMIC DNA]</scope>
    <source>
        <strain evidence="3">CGMCC 1.6963</strain>
    </source>
</reference>
<dbReference type="SUPFAM" id="SSF53474">
    <property type="entry name" value="alpha/beta-Hydrolases"/>
    <property type="match status" value="1"/>
</dbReference>
<evidence type="ECO:0000313" key="3">
    <source>
        <dbReference type="Proteomes" id="UP000199019"/>
    </source>
</evidence>